<evidence type="ECO:0000256" key="2">
    <source>
        <dbReference type="SAM" id="MobiDB-lite"/>
    </source>
</evidence>
<evidence type="ECO:0000313" key="4">
    <source>
        <dbReference type="Proteomes" id="UP001225498"/>
    </source>
</evidence>
<dbReference type="RefSeq" id="WP_088435631.1">
    <property type="nucleotide sequence ID" value="NZ_JAOCKI010000015.1"/>
</dbReference>
<dbReference type="InterPro" id="IPR036086">
    <property type="entry name" value="ParB/Sulfiredoxin_sf"/>
</dbReference>
<dbReference type="GO" id="GO:0007059">
    <property type="term" value="P:chromosome segregation"/>
    <property type="evidence" value="ECO:0007669"/>
    <property type="project" value="TreeGrafter"/>
</dbReference>
<dbReference type="CDD" id="cd16406">
    <property type="entry name" value="ParB_N_like"/>
    <property type="match status" value="1"/>
</dbReference>
<dbReference type="PANTHER" id="PTHR33375:SF7">
    <property type="entry name" value="CHROMOSOME 2-PARTITIONING PROTEIN PARB-RELATED"/>
    <property type="match status" value="1"/>
</dbReference>
<feature type="compositionally biased region" description="Basic and acidic residues" evidence="2">
    <location>
        <begin position="412"/>
        <end position="422"/>
    </location>
</feature>
<keyword evidence="1" id="KW-0175">Coiled coil</keyword>
<feature type="compositionally biased region" description="Low complexity" evidence="2">
    <location>
        <begin position="651"/>
        <end position="662"/>
    </location>
</feature>
<dbReference type="SUPFAM" id="SSF109709">
    <property type="entry name" value="KorB DNA-binding domain-like"/>
    <property type="match status" value="1"/>
</dbReference>
<reference evidence="3" key="1">
    <citation type="submission" date="2023-08" db="EMBL/GenBank/DDBJ databases">
        <authorList>
            <consortium name="Clinical and Environmental Microbiology Branch: Whole genome sequencing antimicrobial resistance pathogens in the healthcare setting"/>
        </authorList>
    </citation>
    <scope>NUCLEOTIDE SEQUENCE</scope>
    <source>
        <strain evidence="3">2023CJ-00293</strain>
    </source>
</reference>
<evidence type="ECO:0000256" key="1">
    <source>
        <dbReference type="SAM" id="Coils"/>
    </source>
</evidence>
<dbReference type="Gene3D" id="1.10.10.2830">
    <property type="match status" value="1"/>
</dbReference>
<name>A0AAI9G463_STEMA</name>
<organism evidence="3 4">
    <name type="scientific">Stenotrophomonas maltophilia</name>
    <name type="common">Pseudomonas maltophilia</name>
    <name type="synonym">Xanthomonas maltophilia</name>
    <dbReference type="NCBI Taxonomy" id="40324"/>
    <lineage>
        <taxon>Bacteria</taxon>
        <taxon>Pseudomonadati</taxon>
        <taxon>Pseudomonadota</taxon>
        <taxon>Gammaproteobacteria</taxon>
        <taxon>Lysobacterales</taxon>
        <taxon>Lysobacteraceae</taxon>
        <taxon>Stenotrophomonas</taxon>
        <taxon>Stenotrophomonas maltophilia group</taxon>
    </lineage>
</organism>
<gene>
    <name evidence="3" type="ORF">REH87_001546</name>
</gene>
<dbReference type="AlphaFoldDB" id="A0AAI9G463"/>
<dbReference type="GO" id="GO:0005694">
    <property type="term" value="C:chromosome"/>
    <property type="evidence" value="ECO:0007669"/>
    <property type="project" value="TreeGrafter"/>
</dbReference>
<protein>
    <submittedName>
        <fullName evidence="3">ParB/RepB/Spo0J family partition protein</fullName>
    </submittedName>
</protein>
<dbReference type="InterPro" id="IPR050336">
    <property type="entry name" value="Chromosome_partition/occlusion"/>
</dbReference>
<feature type="region of interest" description="Disordered" evidence="2">
    <location>
        <begin position="634"/>
        <end position="688"/>
    </location>
</feature>
<dbReference type="EMBL" id="ABLTIR010000023">
    <property type="protein sequence ID" value="EKZ1926549.1"/>
    <property type="molecule type" value="Genomic_DNA"/>
</dbReference>
<proteinExistence type="predicted"/>
<dbReference type="Proteomes" id="UP001225498">
    <property type="component" value="Unassembled WGS sequence"/>
</dbReference>
<dbReference type="SUPFAM" id="SSF110849">
    <property type="entry name" value="ParB/Sulfiredoxin"/>
    <property type="match status" value="1"/>
</dbReference>
<evidence type="ECO:0000313" key="3">
    <source>
        <dbReference type="EMBL" id="EKZ1926549.1"/>
    </source>
</evidence>
<sequence length="688" mass="74633">MNAASLETLILPLSALYHSPRNARKRGEYNIEGVRSLAECIMQMGLLQNLGVCEEPSVEPGEESRPFGVVLGGRRLAAYNMLLDEGRIDPNHPIHCLKLKDDLTIASLVENTQRENMRPADEYEKIREMSEVLGYSVDRISDLLGVSALVVERRLELSKAHPELIQDFRDDKITTNQLIALCTTTDRARQLEVWRAAKYPAMRDPKELRKKVLAQRIDCGSDPRIKLIGGLAAFRAAGAVVHGDLFSDSGDAGISEDVGLLEKLVVAVAEAKVSELETEGWNWVQFLPEGRDSAYWRLGNAVPSSALSDEEFASTHPDLAAEIARVEARIAEIEAQEDEEAFNAEYGQLEDELSDLSERRDMACAVYSEEQKAHAGAVVWFDEDQIMIERGKVRTEDRKGASAATGTGVVGGREKASAGRKEAAMSDAITRSLLGRRNALVQLQVAQNPRVAKVLLAVSMASLVTFDSRGFGVRNRGVCDLTLSNFSDGARLEHPTVGSDGEALRGLLRSSIAPLVEGMPESPSERFVFLSEKSDAVLDAIIAHGVGAAVSVNALHKGATATLLESLDFQIGDHMEITADNFFNHVPKAITLSSLKDAGQDYELAVLEGMKKDVLAAEAERRIKGTGWFPELIRSPARQAAPQESAGTNQAPKTGATTPAKKLAGKKAADKKPVSKAAKAPAKRAKAK</sequence>
<feature type="coiled-coil region" evidence="1">
    <location>
        <begin position="316"/>
        <end position="359"/>
    </location>
</feature>
<dbReference type="PANTHER" id="PTHR33375">
    <property type="entry name" value="CHROMOSOME-PARTITIONING PROTEIN PARB-RELATED"/>
    <property type="match status" value="1"/>
</dbReference>
<comment type="caution">
    <text evidence="3">The sequence shown here is derived from an EMBL/GenBank/DDBJ whole genome shotgun (WGS) entry which is preliminary data.</text>
</comment>
<feature type="region of interest" description="Disordered" evidence="2">
    <location>
        <begin position="398"/>
        <end position="422"/>
    </location>
</feature>
<accession>A0AAI9G463</accession>